<protein>
    <recommendedName>
        <fullName evidence="3">F-box/LRR-repeat protein</fullName>
    </recommendedName>
</protein>
<comment type="caution">
    <text evidence="1">The sequence shown here is derived from an EMBL/GenBank/DDBJ whole genome shotgun (WGS) entry which is preliminary data.</text>
</comment>
<evidence type="ECO:0000313" key="1">
    <source>
        <dbReference type="EMBL" id="KAI7725880.1"/>
    </source>
</evidence>
<dbReference type="SUPFAM" id="SSF52047">
    <property type="entry name" value="RNI-like"/>
    <property type="match status" value="1"/>
</dbReference>
<dbReference type="Gene3D" id="3.80.10.10">
    <property type="entry name" value="Ribonuclease Inhibitor"/>
    <property type="match status" value="1"/>
</dbReference>
<gene>
    <name evidence="1" type="ORF">M8C21_010948</name>
</gene>
<reference evidence="1" key="1">
    <citation type="submission" date="2022-06" db="EMBL/GenBank/DDBJ databases">
        <title>Uncovering the hologenomic basis of an extraordinary plant invasion.</title>
        <authorList>
            <person name="Bieker V.C."/>
            <person name="Martin M.D."/>
            <person name="Gilbert T."/>
            <person name="Hodgins K."/>
            <person name="Battlay P."/>
            <person name="Petersen B."/>
            <person name="Wilson J."/>
        </authorList>
    </citation>
    <scope>NUCLEOTIDE SEQUENCE</scope>
    <source>
        <strain evidence="1">AA19_3_7</strain>
        <tissue evidence="1">Leaf</tissue>
    </source>
</reference>
<dbReference type="InterPro" id="IPR032675">
    <property type="entry name" value="LRR_dom_sf"/>
</dbReference>
<organism evidence="1 2">
    <name type="scientific">Ambrosia artemisiifolia</name>
    <name type="common">Common ragweed</name>
    <dbReference type="NCBI Taxonomy" id="4212"/>
    <lineage>
        <taxon>Eukaryota</taxon>
        <taxon>Viridiplantae</taxon>
        <taxon>Streptophyta</taxon>
        <taxon>Embryophyta</taxon>
        <taxon>Tracheophyta</taxon>
        <taxon>Spermatophyta</taxon>
        <taxon>Magnoliopsida</taxon>
        <taxon>eudicotyledons</taxon>
        <taxon>Gunneridae</taxon>
        <taxon>Pentapetalae</taxon>
        <taxon>asterids</taxon>
        <taxon>campanulids</taxon>
        <taxon>Asterales</taxon>
        <taxon>Asteraceae</taxon>
        <taxon>Asteroideae</taxon>
        <taxon>Heliantheae alliance</taxon>
        <taxon>Heliantheae</taxon>
        <taxon>Ambrosia</taxon>
    </lineage>
</organism>
<dbReference type="InterPro" id="IPR044809">
    <property type="entry name" value="AUF1-like"/>
</dbReference>
<dbReference type="EMBL" id="JAMZMK010011838">
    <property type="protein sequence ID" value="KAI7725880.1"/>
    <property type="molecule type" value="Genomic_DNA"/>
</dbReference>
<evidence type="ECO:0000313" key="2">
    <source>
        <dbReference type="Proteomes" id="UP001206925"/>
    </source>
</evidence>
<proteinExistence type="predicted"/>
<sequence length="444" mass="50044">MDKLHDSLLLQILSQLDDSADVARCRVAYKPFNTVFPDLRSINLQCSKIWYTDSMSRVSKSKSFMSVFLDIISKLDTVESVSIIHEDPYSVMLPGLEGDDLTLQNRFVQEWVPMVSKSLQSLCLSGFPYSFIVPLISKHCHNLVNLHLTYAWLSVVTMNPMPMLTSLTLEYTDLEDIHLNELNKGFPNLQHLDLIGVRGLQNPKIHLLNLQTCHWAEHHHHPQSSLTLITPNLTTLVIECVYPAEIHVEAPMLSEFQLSVNTVKHPGALIVKKFENLKTVWLDSLCIGSLLSEFPITKTVETLSLDSENEEPTDATDSKFTIGKVLMVFPNLSSLCIYSGAWSELEACLNSEDRESSDGKIGLKTICAYLKLVDPSLTFSSVSHVLDQCLGLSEVSLLIHVDVADTESKNFMSKCMAHWPGLKWKWGRWSDDMEESWITDGMSN</sequence>
<accession>A0AAD5BM71</accession>
<keyword evidence="2" id="KW-1185">Reference proteome</keyword>
<dbReference type="AlphaFoldDB" id="A0AAD5BM71"/>
<evidence type="ECO:0008006" key="3">
    <source>
        <dbReference type="Google" id="ProtNLM"/>
    </source>
</evidence>
<dbReference type="PANTHER" id="PTHR31215">
    <property type="entry name" value="OS05G0510400 PROTEIN-RELATED"/>
    <property type="match status" value="1"/>
</dbReference>
<dbReference type="Proteomes" id="UP001206925">
    <property type="component" value="Unassembled WGS sequence"/>
</dbReference>
<name>A0AAD5BM71_AMBAR</name>